<dbReference type="EMBL" id="CP002048">
    <property type="protein sequence ID" value="ADI02555.1"/>
    <property type="molecule type" value="Genomic_DNA"/>
</dbReference>
<keyword evidence="2" id="KW-1185">Reference proteome</keyword>
<dbReference type="Gene3D" id="3.40.50.300">
    <property type="entry name" value="P-loop containing nucleotide triphosphate hydrolases"/>
    <property type="match status" value="1"/>
</dbReference>
<reference evidence="1 2" key="2">
    <citation type="journal article" date="2010" name="Stand. Genomic Sci.">
        <title>Complete genome sequence of Syntrophothermus lipocalidus type strain (TGB-C1).</title>
        <authorList>
            <person name="Djao O.D."/>
            <person name="Zhang X."/>
            <person name="Lucas S."/>
            <person name="Lapidus A."/>
            <person name="Del Rio T.G."/>
            <person name="Nolan M."/>
            <person name="Tice H."/>
            <person name="Cheng J.F."/>
            <person name="Han C."/>
            <person name="Tapia R."/>
            <person name="Goodwin L."/>
            <person name="Pitluck S."/>
            <person name="Liolios K."/>
            <person name="Ivanova N."/>
            <person name="Mavromatis K."/>
            <person name="Mikhailova N."/>
            <person name="Ovchinnikova G."/>
            <person name="Pati A."/>
            <person name="Brambilla E."/>
            <person name="Chen A."/>
            <person name="Palaniappan K."/>
            <person name="Land M."/>
            <person name="Hauser L."/>
            <person name="Chang Y.J."/>
            <person name="Jeffries C.D."/>
            <person name="Rohde M."/>
            <person name="Sikorski J."/>
            <person name="Spring S."/>
            <person name="Goker M."/>
            <person name="Detter J.C."/>
            <person name="Woyke T."/>
            <person name="Bristow J."/>
            <person name="Eisen J.A."/>
            <person name="Markowitz V."/>
            <person name="Hugenholtz P."/>
            <person name="Kyrpides N.C."/>
            <person name="Klenk H.P."/>
        </authorList>
    </citation>
    <scope>NUCLEOTIDE SEQUENCE [LARGE SCALE GENOMIC DNA]</scope>
    <source>
        <strain evidence="2">DSM 12680 / TGB-C1</strain>
    </source>
</reference>
<evidence type="ECO:0000313" key="1">
    <source>
        <dbReference type="EMBL" id="ADI02555.1"/>
    </source>
</evidence>
<dbReference type="STRING" id="643648.Slip_1800"/>
<protein>
    <recommendedName>
        <fullName evidence="3">Zona occludens toxin N-terminal domain-containing protein</fullName>
    </recommendedName>
</protein>
<dbReference type="KEGG" id="slp:Slip_1800"/>
<dbReference type="InterPro" id="IPR027417">
    <property type="entry name" value="P-loop_NTPase"/>
</dbReference>
<dbReference type="HOGENOM" id="CLU_117998_0_0_9"/>
<dbReference type="AlphaFoldDB" id="D7CPC0"/>
<reference evidence="2" key="1">
    <citation type="journal article" date="2010" name="Stand. Genomic Sci.">
        <title>Complete genome sequence of Syntrophothermus lipocalidus type strain (TGB-C1T).</title>
        <authorList>
            <consortium name="US DOE Joint Genome Institute (JGI-PGF)"/>
            <person name="Djao O."/>
            <person name="Zhang X."/>
            <person name="Lucas S."/>
            <person name="Lapidus A."/>
            <person name="Glavina Del Rio T."/>
            <person name="Nolan M."/>
            <person name="Tice H."/>
            <person name="Cheng J."/>
            <person name="Han C."/>
            <person name="Tapia R."/>
            <person name="Goodwin L."/>
            <person name="Pitluck S."/>
            <person name="Liolios K."/>
            <person name="Ivanova N."/>
            <person name="Mavromatis K."/>
            <person name="Mikhailova N."/>
            <person name="Ovchinnikova G."/>
            <person name="Pati A."/>
            <person name="Brambilla E."/>
            <person name="Chen A."/>
            <person name="Palaniappan K."/>
            <person name="Land M."/>
            <person name="Hauser L."/>
            <person name="Chang Y."/>
            <person name="Jeffries C."/>
            <person name="Rohde M."/>
            <person name="Sikorski J."/>
            <person name="Spring S."/>
            <person name="Goker M."/>
            <person name="Detter J."/>
            <person name="Woyke T."/>
            <person name="Bristow J."/>
            <person name="Eisen J."/>
            <person name="Markowitz V."/>
            <person name="Hugenholtz P."/>
            <person name="Kyrpides N."/>
            <person name="Klenk H."/>
        </authorList>
    </citation>
    <scope>NUCLEOTIDE SEQUENCE [LARGE SCALE GENOMIC DNA]</scope>
    <source>
        <strain evidence="2">DSM 12680 / TGB-C1</strain>
    </source>
</reference>
<evidence type="ECO:0008006" key="3">
    <source>
        <dbReference type="Google" id="ProtNLM"/>
    </source>
</evidence>
<dbReference type="eggNOG" id="ENOG502Z7I1">
    <property type="taxonomic scope" value="Bacteria"/>
</dbReference>
<sequence>MYVWVFQGNLGEGKTFGMCVLAWHFVAWARRAGIKADLYANFDLVGAKPLTSYRDFYNVARSEASICLMDEAHVNLDSRLFARGANIYMTQFMFYLRKLNASLFMTTPHIRNLDSRMRQLTNILVDCHKLYGGFLYDIYDFQSERLLRRKFLPKYVAERIFETGMYDSHAIIRAVDFPSNERAFERFLDTIVEVKEKGRAPLEDHEADAMR</sequence>
<accession>D7CPC0</accession>
<proteinExistence type="predicted"/>
<dbReference type="OrthoDB" id="2590238at2"/>
<evidence type="ECO:0000313" key="2">
    <source>
        <dbReference type="Proteomes" id="UP000000378"/>
    </source>
</evidence>
<name>D7CPC0_SYNLT</name>
<dbReference type="Proteomes" id="UP000000378">
    <property type="component" value="Chromosome"/>
</dbReference>
<dbReference type="RefSeq" id="WP_013175957.1">
    <property type="nucleotide sequence ID" value="NC_014220.1"/>
</dbReference>
<organism evidence="1 2">
    <name type="scientific">Syntrophothermus lipocalidus (strain DSM 12680 / TGB-C1)</name>
    <dbReference type="NCBI Taxonomy" id="643648"/>
    <lineage>
        <taxon>Bacteria</taxon>
        <taxon>Bacillati</taxon>
        <taxon>Bacillota</taxon>
        <taxon>Clostridia</taxon>
        <taxon>Eubacteriales</taxon>
        <taxon>Syntrophomonadaceae</taxon>
        <taxon>Syntrophothermus</taxon>
    </lineage>
</organism>
<gene>
    <name evidence="1" type="ordered locus">Slip_1800</name>
</gene>